<feature type="coiled-coil region" evidence="1">
    <location>
        <begin position="237"/>
        <end position="291"/>
    </location>
</feature>
<evidence type="ECO:0000313" key="4">
    <source>
        <dbReference type="Proteomes" id="UP000427820"/>
    </source>
</evidence>
<organism evidence="3 4">
    <name type="scientific">Pseudidiomarina andamanensis</name>
    <dbReference type="NCBI Taxonomy" id="1940690"/>
    <lineage>
        <taxon>Bacteria</taxon>
        <taxon>Pseudomonadati</taxon>
        <taxon>Pseudomonadota</taxon>
        <taxon>Gammaproteobacteria</taxon>
        <taxon>Alteromonadales</taxon>
        <taxon>Idiomarinaceae</taxon>
        <taxon>Pseudidiomarina</taxon>
    </lineage>
</organism>
<dbReference type="InterPro" id="IPR027417">
    <property type="entry name" value="P-loop_NTPase"/>
</dbReference>
<reference evidence="3 4" key="1">
    <citation type="submission" date="2018-09" db="EMBL/GenBank/DDBJ databases">
        <title>Whole genome sequencing of Idiomarina andamanensis W-5T (LMG 29773T= JCM 31645T).</title>
        <authorList>
            <person name="Das S.K."/>
        </authorList>
    </citation>
    <scope>NUCLEOTIDE SEQUENCE [LARGE SCALE GENOMIC DNA]</scope>
    <source>
        <strain evidence="3 4">W-5T</strain>
    </source>
</reference>
<dbReference type="PANTHER" id="PTHR32114:SF2">
    <property type="entry name" value="ABC TRANSPORTER ABCH.3"/>
    <property type="match status" value="1"/>
</dbReference>
<dbReference type="AlphaFoldDB" id="A0AA92IMR3"/>
<dbReference type="EMBL" id="CP032551">
    <property type="protein sequence ID" value="QGT96062.1"/>
    <property type="molecule type" value="Genomic_DNA"/>
</dbReference>
<sequence>MKIDSMRIENFRQFWKPIILDFATSNDKNVTVIHGANGAGKTSLLNAFKWCFYGQTDFDTENDFILNEAAITNANAGDLITTSVQIKCSDVGNRYDITRKNKYLKRSDGTVSLKESDFSVDVTDESGKTVRSKMPGSTIELLIPRNLQPYFFFNGERIEKIANVNEGDKIKQAIRYLTGLELIERAHKHVQKAARQIRKEGKDFKSELHQDIYDEINLKEDEKTRISDSIRSTKQILASTRESIDGKNNELKKIEKAKSLADKREALNRNIRDLKKEMDEINSDRASTIDAYRASILSSKVINDSKQIIEENRKIGRLPYRVRDQFIKDLIESGYCMCGNPIRPNSIEENTLQDALKDAGSDDAEEVFTRLQALISHFDSDNDTYKQKHEVFTNRYNERLLKIESIQDEITEINLKLREMGQDDDQIAKLENDINDLNKQAINLEKELARHDIELETIEASLKERKEQFEELEDKKEKHTLTSARYTAAQNVANALNSLNEFLTDRIRLDLSQRVNRTFQAIMRKPVEAIIDENYHLKVVKTDIDGATQEAREQSTGEKQVTSLSFIASIIELAKEQINKKNTNFFTGGIYPLVMDSPFGALDDDYRFKVAQSVSNLADQVIIFVSNSQWSGNVKQACEGRIGKSYKLVYHTSSIKDNKLTERGYLAASDTGFDYSSIDEVKINA</sequence>
<dbReference type="RefSeq" id="WP_156267634.1">
    <property type="nucleotide sequence ID" value="NZ_CP032551.1"/>
</dbReference>
<dbReference type="Pfam" id="PF13476">
    <property type="entry name" value="AAA_23"/>
    <property type="match status" value="1"/>
</dbReference>
<accession>A0AA92IMR3</accession>
<feature type="domain" description="Rad50/SbcC-type AAA" evidence="2">
    <location>
        <begin position="5"/>
        <end position="277"/>
    </location>
</feature>
<protein>
    <recommendedName>
        <fullName evidence="2">Rad50/SbcC-type AAA domain-containing protein</fullName>
    </recommendedName>
</protein>
<proteinExistence type="predicted"/>
<evidence type="ECO:0000259" key="2">
    <source>
        <dbReference type="Pfam" id="PF13476"/>
    </source>
</evidence>
<dbReference type="PANTHER" id="PTHR32114">
    <property type="entry name" value="ABC TRANSPORTER ABCH.3"/>
    <property type="match status" value="1"/>
</dbReference>
<dbReference type="GO" id="GO:0006302">
    <property type="term" value="P:double-strand break repair"/>
    <property type="evidence" value="ECO:0007669"/>
    <property type="project" value="InterPro"/>
</dbReference>
<name>A0AA92IMR3_9GAMM</name>
<dbReference type="GO" id="GO:0016887">
    <property type="term" value="F:ATP hydrolysis activity"/>
    <property type="evidence" value="ECO:0007669"/>
    <property type="project" value="InterPro"/>
</dbReference>
<dbReference type="Proteomes" id="UP000427820">
    <property type="component" value="Chromosome"/>
</dbReference>
<dbReference type="SUPFAM" id="SSF52540">
    <property type="entry name" value="P-loop containing nucleoside triphosphate hydrolases"/>
    <property type="match status" value="2"/>
</dbReference>
<dbReference type="InterPro" id="IPR038729">
    <property type="entry name" value="Rad50/SbcC_AAA"/>
</dbReference>
<feature type="coiled-coil region" evidence="1">
    <location>
        <begin position="403"/>
        <end position="482"/>
    </location>
</feature>
<gene>
    <name evidence="3" type="ORF">D3795_07775</name>
</gene>
<evidence type="ECO:0000256" key="1">
    <source>
        <dbReference type="SAM" id="Coils"/>
    </source>
</evidence>
<dbReference type="Gene3D" id="3.40.50.300">
    <property type="entry name" value="P-loop containing nucleotide triphosphate hydrolases"/>
    <property type="match status" value="2"/>
</dbReference>
<dbReference type="KEGG" id="panm:D3795_07775"/>
<evidence type="ECO:0000313" key="3">
    <source>
        <dbReference type="EMBL" id="QGT96062.1"/>
    </source>
</evidence>
<keyword evidence="1" id="KW-0175">Coiled coil</keyword>
<keyword evidence="4" id="KW-1185">Reference proteome</keyword>